<comment type="subcellular location">
    <subcellularLocation>
        <location evidence="1">Cell membrane</location>
        <topology evidence="1">Multi-pass membrane protein</topology>
    </subcellularLocation>
</comment>
<dbReference type="InterPro" id="IPR050367">
    <property type="entry name" value="APC_superfamily"/>
</dbReference>
<dbReference type="PANTHER" id="PTHR42770:SF13">
    <property type="entry name" value="L-METHIONINE_BRANCHED-CHAIN AMINO ACID EXPORTER YJEH"/>
    <property type="match status" value="1"/>
</dbReference>
<dbReference type="InterPro" id="IPR002293">
    <property type="entry name" value="AA/rel_permease1"/>
</dbReference>
<proteinExistence type="predicted"/>
<evidence type="ECO:0000313" key="7">
    <source>
        <dbReference type="EMBL" id="OPX56386.1"/>
    </source>
</evidence>
<feature type="transmembrane region" description="Helical" evidence="6">
    <location>
        <begin position="270"/>
        <end position="295"/>
    </location>
</feature>
<protein>
    <submittedName>
        <fullName evidence="7">L-methionine/branched-chain amino acid transporter</fullName>
    </submittedName>
</protein>
<keyword evidence="8" id="KW-1185">Reference proteome</keyword>
<keyword evidence="3 6" id="KW-0812">Transmembrane</keyword>
<dbReference type="NCBIfam" id="NF008245">
    <property type="entry name" value="PRK11021.1"/>
    <property type="match status" value="1"/>
</dbReference>
<evidence type="ECO:0000256" key="3">
    <source>
        <dbReference type="ARBA" id="ARBA00022692"/>
    </source>
</evidence>
<feature type="transmembrane region" description="Helical" evidence="6">
    <location>
        <begin position="120"/>
        <end position="139"/>
    </location>
</feature>
<dbReference type="PIRSF" id="PIRSF006060">
    <property type="entry name" value="AA_transporter"/>
    <property type="match status" value="1"/>
</dbReference>
<feature type="transmembrane region" description="Helical" evidence="6">
    <location>
        <begin position="12"/>
        <end position="33"/>
    </location>
</feature>
<dbReference type="AlphaFoldDB" id="A0A1V4T756"/>
<dbReference type="OrthoDB" id="9117841at2"/>
<feature type="transmembrane region" description="Helical" evidence="6">
    <location>
        <begin position="219"/>
        <end position="241"/>
    </location>
</feature>
<keyword evidence="4 6" id="KW-1133">Transmembrane helix</keyword>
<evidence type="ECO:0000313" key="8">
    <source>
        <dbReference type="Proteomes" id="UP000191418"/>
    </source>
</evidence>
<feature type="transmembrane region" description="Helical" evidence="6">
    <location>
        <begin position="146"/>
        <end position="165"/>
    </location>
</feature>
<reference evidence="7 8" key="1">
    <citation type="submission" date="2017-01" db="EMBL/GenBank/DDBJ databases">
        <title>Genome Sequencing of a Marine Spirillum, Oceanospirillum multiglobuliferum ATCC 33336, from Japan.</title>
        <authorList>
            <person name="Carney J.G."/>
            <person name="Trachtenberg A.M."/>
            <person name="Rheaume B.A."/>
            <person name="Linnane J.D."/>
            <person name="Pitts N.L."/>
            <person name="Mykles D.L."/>
            <person name="Maclea K.S."/>
        </authorList>
    </citation>
    <scope>NUCLEOTIDE SEQUENCE [LARGE SCALE GENOMIC DNA]</scope>
    <source>
        <strain evidence="7 8">ATCC 33336</strain>
    </source>
</reference>
<evidence type="ECO:0000256" key="1">
    <source>
        <dbReference type="ARBA" id="ARBA00004651"/>
    </source>
</evidence>
<name>A0A1V4T756_9GAMM</name>
<accession>A0A1V4T756</accession>
<comment type="caution">
    <text evidence="7">The sequence shown here is derived from an EMBL/GenBank/DDBJ whole genome shotgun (WGS) entry which is preliminary data.</text>
</comment>
<feature type="transmembrane region" description="Helical" evidence="6">
    <location>
        <begin position="87"/>
        <end position="114"/>
    </location>
</feature>
<gene>
    <name evidence="7" type="ORF">BTE48_05190</name>
</gene>
<dbReference type="STRING" id="64969.SAMN02745127_00529"/>
<feature type="transmembrane region" description="Helical" evidence="6">
    <location>
        <begin position="39"/>
        <end position="60"/>
    </location>
</feature>
<dbReference type="GO" id="GO:0005886">
    <property type="term" value="C:plasma membrane"/>
    <property type="evidence" value="ECO:0007669"/>
    <property type="project" value="UniProtKB-SubCell"/>
</dbReference>
<feature type="transmembrane region" description="Helical" evidence="6">
    <location>
        <begin position="185"/>
        <end position="207"/>
    </location>
</feature>
<evidence type="ECO:0000256" key="6">
    <source>
        <dbReference type="SAM" id="Phobius"/>
    </source>
</evidence>
<dbReference type="GO" id="GO:0022857">
    <property type="term" value="F:transmembrane transporter activity"/>
    <property type="evidence" value="ECO:0007669"/>
    <property type="project" value="InterPro"/>
</dbReference>
<keyword evidence="5 6" id="KW-0472">Membrane</keyword>
<feature type="transmembrane region" description="Helical" evidence="6">
    <location>
        <begin position="373"/>
        <end position="406"/>
    </location>
</feature>
<dbReference type="PANTHER" id="PTHR42770">
    <property type="entry name" value="AMINO ACID TRANSPORTER-RELATED"/>
    <property type="match status" value="1"/>
</dbReference>
<dbReference type="Pfam" id="PF13520">
    <property type="entry name" value="AA_permease_2"/>
    <property type="match status" value="1"/>
</dbReference>
<evidence type="ECO:0000256" key="5">
    <source>
        <dbReference type="ARBA" id="ARBA00023136"/>
    </source>
</evidence>
<dbReference type="EMBL" id="MTSM01000004">
    <property type="protein sequence ID" value="OPX56386.1"/>
    <property type="molecule type" value="Genomic_DNA"/>
</dbReference>
<dbReference type="Gene3D" id="1.20.1740.10">
    <property type="entry name" value="Amino acid/polyamine transporter I"/>
    <property type="match status" value="1"/>
</dbReference>
<dbReference type="Proteomes" id="UP000191418">
    <property type="component" value="Unassembled WGS sequence"/>
</dbReference>
<organism evidence="7 8">
    <name type="scientific">Oceanospirillum multiglobuliferum</name>
    <dbReference type="NCBI Taxonomy" id="64969"/>
    <lineage>
        <taxon>Bacteria</taxon>
        <taxon>Pseudomonadati</taxon>
        <taxon>Pseudomonadota</taxon>
        <taxon>Gammaproteobacteria</taxon>
        <taxon>Oceanospirillales</taxon>
        <taxon>Oceanospirillaceae</taxon>
        <taxon>Oceanospirillum</taxon>
    </lineage>
</organism>
<sequence>MHYSRTLGPIQGIAMTATTFIGTGLMILPALSVAQAGSFAFYAWLMTALIVLPIAFVFALMGSRYPSAAGAAHYIGRVFGQKAERAVGWLFLSILLVGPAVAIKVAAAYLAILLNVSESSVFILSLVTLMGMLIFALAGIENSARFQVGVVLVLISAVILLSIVGDLPSAFSVIEVPLNSLDWQSTFIATGTVFWCFLGIEVMAHMGAEFKNPSRDFPIALLGGIAIVVGLYLALVLLIAYHHTYGDELTNSQSLALLVGKLLGEGYRQAFAFGAYIIAFANVGVYILGFARMVWSLAQQQALPSYFSQLNGRGTPARAVGFVGTVTLLSLLFAEWSNWAMQAFMQMTNGAFLLIYGLTCITALKLFHGQERILAVVAVLSCVLMASFIGLNMLFAFAMLLLALLWEYLRRAKTIRPKADPL</sequence>
<feature type="transmembrane region" description="Helical" evidence="6">
    <location>
        <begin position="339"/>
        <end position="361"/>
    </location>
</feature>
<evidence type="ECO:0000256" key="4">
    <source>
        <dbReference type="ARBA" id="ARBA00022989"/>
    </source>
</evidence>
<keyword evidence="2" id="KW-1003">Cell membrane</keyword>
<evidence type="ECO:0000256" key="2">
    <source>
        <dbReference type="ARBA" id="ARBA00022475"/>
    </source>
</evidence>